<accession>A0A1H6Q8D1</accession>
<proteinExistence type="predicted"/>
<organism evidence="1 2">
    <name type="scientific">Dyadobacter koreensis</name>
    <dbReference type="NCBI Taxonomy" id="408657"/>
    <lineage>
        <taxon>Bacteria</taxon>
        <taxon>Pseudomonadati</taxon>
        <taxon>Bacteroidota</taxon>
        <taxon>Cytophagia</taxon>
        <taxon>Cytophagales</taxon>
        <taxon>Spirosomataceae</taxon>
        <taxon>Dyadobacter</taxon>
    </lineage>
</organism>
<dbReference type="Proteomes" id="UP000199532">
    <property type="component" value="Unassembled WGS sequence"/>
</dbReference>
<evidence type="ECO:0000313" key="2">
    <source>
        <dbReference type="Proteomes" id="UP000199532"/>
    </source>
</evidence>
<reference evidence="1 2" key="1">
    <citation type="submission" date="2016-10" db="EMBL/GenBank/DDBJ databases">
        <authorList>
            <person name="de Groot N.N."/>
        </authorList>
    </citation>
    <scope>NUCLEOTIDE SEQUENCE [LARGE SCALE GENOMIC DNA]</scope>
    <source>
        <strain evidence="1 2">DSM 19938</strain>
    </source>
</reference>
<gene>
    <name evidence="1" type="ORF">SAMN04487995_0218</name>
</gene>
<name>A0A1H6Q8D1_9BACT</name>
<dbReference type="EMBL" id="FNXY01000001">
    <property type="protein sequence ID" value="SEI38116.1"/>
    <property type="molecule type" value="Genomic_DNA"/>
</dbReference>
<evidence type="ECO:0000313" key="1">
    <source>
        <dbReference type="EMBL" id="SEI38116.1"/>
    </source>
</evidence>
<sequence length="75" mass="8877">MLNYYLDFFLTTFSAVLKINSSHKTLSERLHSQNSPFKFRGYCWIGLHVKLEVSQFGRGAHKSIHYLRHGWLHLL</sequence>
<dbReference type="AlphaFoldDB" id="A0A1H6Q8D1"/>
<protein>
    <submittedName>
        <fullName evidence="1">Uncharacterized protein</fullName>
    </submittedName>
</protein>
<keyword evidence="2" id="KW-1185">Reference proteome</keyword>